<dbReference type="EMBL" id="QJKJ01005653">
    <property type="protein sequence ID" value="RDX89490.1"/>
    <property type="molecule type" value="Genomic_DNA"/>
</dbReference>
<feature type="non-terminal residue" evidence="2">
    <location>
        <position position="1"/>
    </location>
</feature>
<dbReference type="AlphaFoldDB" id="A0A371GG60"/>
<organism evidence="2 3">
    <name type="scientific">Mucuna pruriens</name>
    <name type="common">Velvet bean</name>
    <name type="synonym">Dolichos pruriens</name>
    <dbReference type="NCBI Taxonomy" id="157652"/>
    <lineage>
        <taxon>Eukaryota</taxon>
        <taxon>Viridiplantae</taxon>
        <taxon>Streptophyta</taxon>
        <taxon>Embryophyta</taxon>
        <taxon>Tracheophyta</taxon>
        <taxon>Spermatophyta</taxon>
        <taxon>Magnoliopsida</taxon>
        <taxon>eudicotyledons</taxon>
        <taxon>Gunneridae</taxon>
        <taxon>Pentapetalae</taxon>
        <taxon>rosids</taxon>
        <taxon>fabids</taxon>
        <taxon>Fabales</taxon>
        <taxon>Fabaceae</taxon>
        <taxon>Papilionoideae</taxon>
        <taxon>50 kb inversion clade</taxon>
        <taxon>NPAAA clade</taxon>
        <taxon>indigoferoid/millettioid clade</taxon>
        <taxon>Phaseoleae</taxon>
        <taxon>Mucuna</taxon>
    </lineage>
</organism>
<evidence type="ECO:0000313" key="2">
    <source>
        <dbReference type="EMBL" id="RDX89490.1"/>
    </source>
</evidence>
<sequence length="120" mass="13575">MWQSKHFLQANQGKAATSIGAIQMFELLLPLVKAHYQSLYNPNISFMEINNTVYHLYSFSSYLLSLGADLSDANLRNVDFSLANVTKVIADNLFKEEIIGLKEMFKSMNIDNSGTITFEE</sequence>
<proteinExistence type="predicted"/>
<reference evidence="2" key="1">
    <citation type="submission" date="2018-05" db="EMBL/GenBank/DDBJ databases">
        <title>Draft genome of Mucuna pruriens seed.</title>
        <authorList>
            <person name="Nnadi N.E."/>
            <person name="Vos R."/>
            <person name="Hasami M.H."/>
            <person name="Devisetty U.K."/>
            <person name="Aguiy J.C."/>
        </authorList>
    </citation>
    <scope>NUCLEOTIDE SEQUENCE [LARGE SCALE GENOMIC DNA]</scope>
    <source>
        <strain evidence="2">JCA_2017</strain>
    </source>
</reference>
<keyword evidence="2" id="KW-0418">Kinase</keyword>
<gene>
    <name evidence="2" type="primary">CPK15</name>
    <name evidence="2" type="ORF">CR513_28775</name>
</gene>
<comment type="caution">
    <text evidence="2">The sequence shown here is derived from an EMBL/GenBank/DDBJ whole genome shotgun (WGS) entry which is preliminary data.</text>
</comment>
<protein>
    <submittedName>
        <fullName evidence="2">Calcium-dependent protein kinase 15</fullName>
    </submittedName>
</protein>
<keyword evidence="3" id="KW-1185">Reference proteome</keyword>
<evidence type="ECO:0000259" key="1">
    <source>
        <dbReference type="PROSITE" id="PS50222"/>
    </source>
</evidence>
<evidence type="ECO:0000313" key="3">
    <source>
        <dbReference type="Proteomes" id="UP000257109"/>
    </source>
</evidence>
<keyword evidence="2" id="KW-0808">Transferase</keyword>
<dbReference type="GO" id="GO:0016301">
    <property type="term" value="F:kinase activity"/>
    <property type="evidence" value="ECO:0007669"/>
    <property type="project" value="UniProtKB-KW"/>
</dbReference>
<dbReference type="Proteomes" id="UP000257109">
    <property type="component" value="Unassembled WGS sequence"/>
</dbReference>
<feature type="domain" description="EF-hand" evidence="1">
    <location>
        <begin position="96"/>
        <end position="120"/>
    </location>
</feature>
<dbReference type="PROSITE" id="PS50222">
    <property type="entry name" value="EF_HAND_2"/>
    <property type="match status" value="1"/>
</dbReference>
<dbReference type="STRING" id="157652.A0A371GG60"/>
<dbReference type="InterPro" id="IPR002048">
    <property type="entry name" value="EF_hand_dom"/>
</dbReference>
<name>A0A371GG60_MUCPR</name>
<dbReference type="Gene3D" id="1.10.238.10">
    <property type="entry name" value="EF-hand"/>
    <property type="match status" value="1"/>
</dbReference>
<dbReference type="GO" id="GO:0005509">
    <property type="term" value="F:calcium ion binding"/>
    <property type="evidence" value="ECO:0007669"/>
    <property type="project" value="InterPro"/>
</dbReference>
<accession>A0A371GG60</accession>